<dbReference type="Gene3D" id="1.10.3720.10">
    <property type="entry name" value="MetI-like"/>
    <property type="match status" value="1"/>
</dbReference>
<accession>A0A4R8MC24</accession>
<protein>
    <submittedName>
        <fullName evidence="9">Peptide/nickel transport system permease protein</fullName>
    </submittedName>
</protein>
<feature type="transmembrane region" description="Helical" evidence="7">
    <location>
        <begin position="248"/>
        <end position="267"/>
    </location>
</feature>
<dbReference type="InterPro" id="IPR000515">
    <property type="entry name" value="MetI-like"/>
</dbReference>
<keyword evidence="4 7" id="KW-0812">Transmembrane</keyword>
<dbReference type="GO" id="GO:0005886">
    <property type="term" value="C:plasma membrane"/>
    <property type="evidence" value="ECO:0007669"/>
    <property type="project" value="UniProtKB-SubCell"/>
</dbReference>
<dbReference type="Pfam" id="PF00528">
    <property type="entry name" value="BPD_transp_1"/>
    <property type="match status" value="1"/>
</dbReference>
<dbReference type="CDD" id="cd06261">
    <property type="entry name" value="TM_PBP2"/>
    <property type="match status" value="1"/>
</dbReference>
<dbReference type="PANTHER" id="PTHR43386">
    <property type="entry name" value="OLIGOPEPTIDE TRANSPORT SYSTEM PERMEASE PROTEIN APPC"/>
    <property type="match status" value="1"/>
</dbReference>
<keyword evidence="3" id="KW-1003">Cell membrane</keyword>
<feature type="transmembrane region" description="Helical" evidence="7">
    <location>
        <begin position="189"/>
        <end position="212"/>
    </location>
</feature>
<dbReference type="InterPro" id="IPR050366">
    <property type="entry name" value="BP-dependent_transpt_permease"/>
</dbReference>
<reference evidence="9 10" key="1">
    <citation type="submission" date="2019-03" db="EMBL/GenBank/DDBJ databases">
        <title>Genomic Encyclopedia of Type Strains, Phase IV (KMG-IV): sequencing the most valuable type-strain genomes for metagenomic binning, comparative biology and taxonomic classification.</title>
        <authorList>
            <person name="Goeker M."/>
        </authorList>
    </citation>
    <scope>NUCLEOTIDE SEQUENCE [LARGE SCALE GENOMIC DNA]</scope>
    <source>
        <strain evidence="9 10">DSM 25964</strain>
    </source>
</reference>
<sequence>MKGLLKRWSFWCLLVLAALALFGTRLFDALPEAEVAAPFSKPLWLDRSLPPTMDLELSGGHSAAELDWVFGAPSRFSLRVETALPAPSRFVEWTIPGGKTFRLTPLNRGVELDGRDIAFKRSLGLPPFGDASSALFPERGTYRIGLSGEGEWEGSVKIRLEGGRWGLLGTDQRGRDIAALFVAGIRVSLLVGIFATLLATFLGTSLGLAAGYRGGWTDAVIMRAVDLLLSIPLLPILMALAALWGKGLWQLILILSVFSWMGTARTVRALTLTLRDAQYIEDLRGLGAPAGYILRRHLLPETLPVLLATMTLGVPGAILSEAGLSFLGLSDPRVISWGRMLHEAQSFGAFTAGAWWMLLPPGLGITLLCLVFLDLGKYLEERVDPRLRGGNVL</sequence>
<name>A0A4R8MC24_9BACT</name>
<comment type="subcellular location">
    <subcellularLocation>
        <location evidence="1 7">Cell membrane</location>
        <topology evidence="1 7">Multi-pass membrane protein</topology>
    </subcellularLocation>
</comment>
<dbReference type="SUPFAM" id="SSF161098">
    <property type="entry name" value="MetI-like"/>
    <property type="match status" value="1"/>
</dbReference>
<proteinExistence type="inferred from homology"/>
<keyword evidence="10" id="KW-1185">Reference proteome</keyword>
<evidence type="ECO:0000256" key="2">
    <source>
        <dbReference type="ARBA" id="ARBA00022448"/>
    </source>
</evidence>
<comment type="caution">
    <text evidence="9">The sequence shown here is derived from an EMBL/GenBank/DDBJ whole genome shotgun (WGS) entry which is preliminary data.</text>
</comment>
<keyword evidence="6 7" id="KW-0472">Membrane</keyword>
<organism evidence="9 10">
    <name type="scientific">Aminivibrio pyruvatiphilus</name>
    <dbReference type="NCBI Taxonomy" id="1005740"/>
    <lineage>
        <taxon>Bacteria</taxon>
        <taxon>Thermotogati</taxon>
        <taxon>Synergistota</taxon>
        <taxon>Synergistia</taxon>
        <taxon>Synergistales</taxon>
        <taxon>Aminobacteriaceae</taxon>
        <taxon>Aminivibrio</taxon>
    </lineage>
</organism>
<evidence type="ECO:0000256" key="5">
    <source>
        <dbReference type="ARBA" id="ARBA00022989"/>
    </source>
</evidence>
<dbReference type="InterPro" id="IPR035906">
    <property type="entry name" value="MetI-like_sf"/>
</dbReference>
<feature type="domain" description="ABC transmembrane type-1" evidence="8">
    <location>
        <begin position="185"/>
        <end position="376"/>
    </location>
</feature>
<keyword evidence="2 7" id="KW-0813">Transport</keyword>
<dbReference type="AlphaFoldDB" id="A0A4R8MC24"/>
<evidence type="ECO:0000259" key="8">
    <source>
        <dbReference type="PROSITE" id="PS50928"/>
    </source>
</evidence>
<evidence type="ECO:0000313" key="10">
    <source>
        <dbReference type="Proteomes" id="UP000295066"/>
    </source>
</evidence>
<feature type="transmembrane region" description="Helical" evidence="7">
    <location>
        <begin position="224"/>
        <end position="242"/>
    </location>
</feature>
<evidence type="ECO:0000256" key="7">
    <source>
        <dbReference type="RuleBase" id="RU363032"/>
    </source>
</evidence>
<comment type="similarity">
    <text evidence="7">Belongs to the binding-protein-dependent transport system permease family.</text>
</comment>
<dbReference type="PROSITE" id="PS50928">
    <property type="entry name" value="ABC_TM1"/>
    <property type="match status" value="1"/>
</dbReference>
<keyword evidence="5 7" id="KW-1133">Transmembrane helix</keyword>
<evidence type="ECO:0000256" key="1">
    <source>
        <dbReference type="ARBA" id="ARBA00004651"/>
    </source>
</evidence>
<feature type="transmembrane region" description="Helical" evidence="7">
    <location>
        <begin position="347"/>
        <end position="373"/>
    </location>
</feature>
<dbReference type="GO" id="GO:0055085">
    <property type="term" value="P:transmembrane transport"/>
    <property type="evidence" value="ECO:0007669"/>
    <property type="project" value="InterPro"/>
</dbReference>
<feature type="transmembrane region" description="Helical" evidence="7">
    <location>
        <begin position="305"/>
        <end position="327"/>
    </location>
</feature>
<dbReference type="PANTHER" id="PTHR43386:SF1">
    <property type="entry name" value="D,D-DIPEPTIDE TRANSPORT SYSTEM PERMEASE PROTEIN DDPC-RELATED"/>
    <property type="match status" value="1"/>
</dbReference>
<evidence type="ECO:0000313" key="9">
    <source>
        <dbReference type="EMBL" id="TDY61737.1"/>
    </source>
</evidence>
<dbReference type="OrthoDB" id="2514at2"/>
<gene>
    <name evidence="9" type="ORF">C8D99_105150</name>
</gene>
<dbReference type="RefSeq" id="WP_133957178.1">
    <property type="nucleotide sequence ID" value="NZ_SORI01000005.1"/>
</dbReference>
<evidence type="ECO:0000256" key="4">
    <source>
        <dbReference type="ARBA" id="ARBA00022692"/>
    </source>
</evidence>
<evidence type="ECO:0000256" key="6">
    <source>
        <dbReference type="ARBA" id="ARBA00023136"/>
    </source>
</evidence>
<evidence type="ECO:0000256" key="3">
    <source>
        <dbReference type="ARBA" id="ARBA00022475"/>
    </source>
</evidence>
<dbReference type="EMBL" id="SORI01000005">
    <property type="protein sequence ID" value="TDY61737.1"/>
    <property type="molecule type" value="Genomic_DNA"/>
</dbReference>
<dbReference type="Proteomes" id="UP000295066">
    <property type="component" value="Unassembled WGS sequence"/>
</dbReference>